<comment type="similarity">
    <text evidence="1">Belongs to the metallo-dependent hydrolases superfamily. TatD-type hydrolase family.</text>
</comment>
<dbReference type="GO" id="GO:0016787">
    <property type="term" value="F:hydrolase activity"/>
    <property type="evidence" value="ECO:0007669"/>
    <property type="project" value="UniProtKB-KW"/>
</dbReference>
<evidence type="ECO:0000256" key="1">
    <source>
        <dbReference type="ARBA" id="ARBA00009275"/>
    </source>
</evidence>
<dbReference type="PROSITE" id="PS01090">
    <property type="entry name" value="TATD_2"/>
    <property type="match status" value="1"/>
</dbReference>
<proteinExistence type="inferred from homology"/>
<sequence>MRLFDSHAHFDDDSFDADRPAALARAREAGVIAQLVPAISARLWPRLREVCNADEHLYPAYGLHPVYLPEHQPAHLDALGDWLASESAVAVGEIGLDHYLPELDRDRQKYYFAAQLGIARDLHLPVVVHARHAVEDVYLTLRRFPGVTGVIHSFAGSEEQARRLMDLGFCFGFGGPLTYPGAHRLHRLVKSLPQDRLLLETDSPDQPDAGHRGCRNEPAYLPAVLAALAQWREADPAELAEATFRNTLKLFHLDDLYESSLCPH</sequence>
<dbReference type="PANTHER" id="PTHR46124">
    <property type="entry name" value="D-AMINOACYL-TRNA DEACYLASE"/>
    <property type="match status" value="1"/>
</dbReference>
<keyword evidence="2 3" id="KW-0378">Hydrolase</keyword>
<dbReference type="Pfam" id="PF01026">
    <property type="entry name" value="TatD_DNase"/>
    <property type="match status" value="1"/>
</dbReference>
<dbReference type="SUPFAM" id="SSF51556">
    <property type="entry name" value="Metallo-dependent hydrolases"/>
    <property type="match status" value="1"/>
</dbReference>
<gene>
    <name evidence="3" type="ORF">WOB96_10425</name>
</gene>
<dbReference type="InterPro" id="IPR018228">
    <property type="entry name" value="DNase_TatD-rel_CS"/>
</dbReference>
<dbReference type="PIRSF" id="PIRSF005902">
    <property type="entry name" value="DNase_TatD"/>
    <property type="match status" value="1"/>
</dbReference>
<accession>A0ABU9D9H2</accession>
<keyword evidence="4" id="KW-1185">Reference proteome</keyword>
<reference evidence="3 4" key="1">
    <citation type="submission" date="2024-04" db="EMBL/GenBank/DDBJ databases">
        <authorList>
            <person name="Abashina T."/>
            <person name="Shaikin A."/>
        </authorList>
    </citation>
    <scope>NUCLEOTIDE SEQUENCE [LARGE SCALE GENOMIC DNA]</scope>
    <source>
        <strain evidence="3 4">AAFK</strain>
    </source>
</reference>
<dbReference type="EMBL" id="JBBPCO010000010">
    <property type="protein sequence ID" value="MEK8090175.1"/>
    <property type="molecule type" value="Genomic_DNA"/>
</dbReference>
<comment type="caution">
    <text evidence="3">The sequence shown here is derived from an EMBL/GenBank/DDBJ whole genome shotgun (WGS) entry which is preliminary data.</text>
</comment>
<dbReference type="Proteomes" id="UP001446205">
    <property type="component" value="Unassembled WGS sequence"/>
</dbReference>
<dbReference type="Gene3D" id="3.20.20.140">
    <property type="entry name" value="Metal-dependent hydrolases"/>
    <property type="match status" value="1"/>
</dbReference>
<protein>
    <submittedName>
        <fullName evidence="3">TatD family hydrolase</fullName>
    </submittedName>
</protein>
<dbReference type="CDD" id="cd01310">
    <property type="entry name" value="TatD_DNAse"/>
    <property type="match status" value="1"/>
</dbReference>
<organism evidence="3 4">
    <name type="scientific">Thermithiobacillus plumbiphilus</name>
    <dbReference type="NCBI Taxonomy" id="1729899"/>
    <lineage>
        <taxon>Bacteria</taxon>
        <taxon>Pseudomonadati</taxon>
        <taxon>Pseudomonadota</taxon>
        <taxon>Acidithiobacillia</taxon>
        <taxon>Acidithiobacillales</taxon>
        <taxon>Thermithiobacillaceae</taxon>
        <taxon>Thermithiobacillus</taxon>
    </lineage>
</organism>
<evidence type="ECO:0000313" key="4">
    <source>
        <dbReference type="Proteomes" id="UP001446205"/>
    </source>
</evidence>
<name>A0ABU9D9H2_9PROT</name>
<dbReference type="PROSITE" id="PS01137">
    <property type="entry name" value="TATD_1"/>
    <property type="match status" value="1"/>
</dbReference>
<dbReference type="InterPro" id="IPR001130">
    <property type="entry name" value="TatD-like"/>
</dbReference>
<evidence type="ECO:0000313" key="3">
    <source>
        <dbReference type="EMBL" id="MEK8090175.1"/>
    </source>
</evidence>
<evidence type="ECO:0000256" key="2">
    <source>
        <dbReference type="ARBA" id="ARBA00022801"/>
    </source>
</evidence>
<dbReference type="PANTHER" id="PTHR46124:SF3">
    <property type="entry name" value="HYDROLASE"/>
    <property type="match status" value="1"/>
</dbReference>
<dbReference type="RefSeq" id="WP_341371232.1">
    <property type="nucleotide sequence ID" value="NZ_JBBPCO010000010.1"/>
</dbReference>
<dbReference type="InterPro" id="IPR032466">
    <property type="entry name" value="Metal_Hydrolase"/>
</dbReference>
<dbReference type="PROSITE" id="PS01091">
    <property type="entry name" value="TATD_3"/>
    <property type="match status" value="1"/>
</dbReference>